<accession>A0A2Z3GZ79</accession>
<organism evidence="3 4">
    <name type="scientific">Hymenobacter nivis</name>
    <dbReference type="NCBI Taxonomy" id="1850093"/>
    <lineage>
        <taxon>Bacteria</taxon>
        <taxon>Pseudomonadati</taxon>
        <taxon>Bacteroidota</taxon>
        <taxon>Cytophagia</taxon>
        <taxon>Cytophagales</taxon>
        <taxon>Hymenobacteraceae</taxon>
        <taxon>Hymenobacter</taxon>
    </lineage>
</organism>
<evidence type="ECO:0000313" key="3">
    <source>
        <dbReference type="EMBL" id="AWM34080.1"/>
    </source>
</evidence>
<reference evidence="4" key="1">
    <citation type="submission" date="2018-04" db="EMBL/GenBank/DDBJ databases">
        <title>Complete genome of Antarctic heterotrophic bacterium Hymenobacter nivis.</title>
        <authorList>
            <person name="Terashima M."/>
        </authorList>
    </citation>
    <scope>NUCLEOTIDE SEQUENCE [LARGE SCALE GENOMIC DNA]</scope>
    <source>
        <strain evidence="4">NBRC 111535</strain>
    </source>
</reference>
<dbReference type="EMBL" id="CP029145">
    <property type="protein sequence ID" value="AWM34080.1"/>
    <property type="molecule type" value="Genomic_DNA"/>
</dbReference>
<feature type="signal peptide" evidence="1">
    <location>
        <begin position="1"/>
        <end position="28"/>
    </location>
</feature>
<feature type="domain" description="DUF4142" evidence="2">
    <location>
        <begin position="55"/>
        <end position="189"/>
    </location>
</feature>
<sequence length="196" mass="21050">MLFPTTLWHRLPLLALAGLLGCSSNSNSADAPVAAARAQNEEKIKGADITRKQLADADFLVKTASNGLLEQELAKLAQARASTVALRAYGPRLLQSRLDALGALRTLAAAKQLAVPADMGKNEQTAYHEVAKLVGPALDKQLLETVVRALKKDRDAFGDMEKQAYDGDIRAFAARYGQPVRDQLAAAEATQEAIEK</sequence>
<protein>
    <recommendedName>
        <fullName evidence="2">DUF4142 domain-containing protein</fullName>
    </recommendedName>
</protein>
<dbReference type="InterPro" id="IPR025419">
    <property type="entry name" value="DUF4142"/>
</dbReference>
<gene>
    <name evidence="3" type="ORF">DDQ68_15570</name>
</gene>
<evidence type="ECO:0000256" key="1">
    <source>
        <dbReference type="SAM" id="SignalP"/>
    </source>
</evidence>
<evidence type="ECO:0000259" key="2">
    <source>
        <dbReference type="Pfam" id="PF13628"/>
    </source>
</evidence>
<name>A0A2Z3GZ79_9BACT</name>
<dbReference type="Proteomes" id="UP000245999">
    <property type="component" value="Chromosome"/>
</dbReference>
<keyword evidence="1" id="KW-0732">Signal</keyword>
<proteinExistence type="predicted"/>
<keyword evidence="4" id="KW-1185">Reference proteome</keyword>
<dbReference type="AlphaFoldDB" id="A0A2Z3GZ79"/>
<dbReference type="Pfam" id="PF13628">
    <property type="entry name" value="DUF4142"/>
    <property type="match status" value="1"/>
</dbReference>
<feature type="chain" id="PRO_5016454237" description="DUF4142 domain-containing protein" evidence="1">
    <location>
        <begin position="29"/>
        <end position="196"/>
    </location>
</feature>
<dbReference type="KEGG" id="hnv:DDQ68_15570"/>
<dbReference type="RefSeq" id="WP_109657128.1">
    <property type="nucleotide sequence ID" value="NZ_CP029145.1"/>
</dbReference>
<dbReference type="OrthoDB" id="770843at2"/>
<evidence type="ECO:0000313" key="4">
    <source>
        <dbReference type="Proteomes" id="UP000245999"/>
    </source>
</evidence>